<evidence type="ECO:0000256" key="4">
    <source>
        <dbReference type="ARBA" id="ARBA00022475"/>
    </source>
</evidence>
<dbReference type="Proteomes" id="UP000023541">
    <property type="component" value="Unassembled WGS sequence"/>
</dbReference>
<dbReference type="GO" id="GO:0005886">
    <property type="term" value="C:plasma membrane"/>
    <property type="evidence" value="ECO:0007669"/>
    <property type="project" value="UniProtKB-SubCell"/>
</dbReference>
<dbReference type="eggNOG" id="COG0842">
    <property type="taxonomic scope" value="Bacteria"/>
</dbReference>
<evidence type="ECO:0000313" key="10">
    <source>
        <dbReference type="EMBL" id="EZH75697.1"/>
    </source>
</evidence>
<keyword evidence="7 8" id="KW-0472">Membrane</keyword>
<reference evidence="10 11" key="1">
    <citation type="submission" date="2014-04" db="EMBL/GenBank/DDBJ databases">
        <title>Aquimarina sp. 22II-S11-z7 Genome Sequencing.</title>
        <authorList>
            <person name="Lai Q."/>
        </authorList>
    </citation>
    <scope>NUCLEOTIDE SEQUENCE [LARGE SCALE GENOMIC DNA]</scope>
    <source>
        <strain evidence="10 11">22II-S11-z7</strain>
    </source>
</reference>
<evidence type="ECO:0000256" key="5">
    <source>
        <dbReference type="ARBA" id="ARBA00022692"/>
    </source>
</evidence>
<dbReference type="PANTHER" id="PTHR30294:SF38">
    <property type="entry name" value="TRANSPORT PERMEASE PROTEIN"/>
    <property type="match status" value="1"/>
</dbReference>
<comment type="subcellular location">
    <subcellularLocation>
        <location evidence="1">Cell membrane</location>
        <topology evidence="1">Multi-pass membrane protein</topology>
    </subcellularLocation>
</comment>
<keyword evidence="6 8" id="KW-1133">Transmembrane helix</keyword>
<feature type="domain" description="ABC transmembrane type-2" evidence="9">
    <location>
        <begin position="138"/>
        <end position="366"/>
    </location>
</feature>
<dbReference type="AlphaFoldDB" id="A0A023C040"/>
<dbReference type="InterPro" id="IPR047817">
    <property type="entry name" value="ABC2_TM_bact-type"/>
</dbReference>
<dbReference type="PANTHER" id="PTHR30294">
    <property type="entry name" value="MEMBRANE COMPONENT OF ABC TRANSPORTER YHHJ-RELATED"/>
    <property type="match status" value="1"/>
</dbReference>
<gene>
    <name evidence="10" type="ORF">ATO12_02590</name>
</gene>
<dbReference type="EMBL" id="AQRA01000001">
    <property type="protein sequence ID" value="EZH75697.1"/>
    <property type="molecule type" value="Genomic_DNA"/>
</dbReference>
<comment type="caution">
    <text evidence="10">The sequence shown here is derived from an EMBL/GenBank/DDBJ whole genome shotgun (WGS) entry which is preliminary data.</text>
</comment>
<dbReference type="OrthoDB" id="9808686at2"/>
<feature type="transmembrane region" description="Helical" evidence="8">
    <location>
        <begin position="20"/>
        <end position="42"/>
    </location>
</feature>
<name>A0A023C040_9FLAO</name>
<accession>A0A023C040</accession>
<evidence type="ECO:0000256" key="2">
    <source>
        <dbReference type="ARBA" id="ARBA00007783"/>
    </source>
</evidence>
<comment type="similarity">
    <text evidence="2">Belongs to the ABC-2 integral membrane protein family.</text>
</comment>
<feature type="transmembrane region" description="Helical" evidence="8">
    <location>
        <begin position="311"/>
        <end position="333"/>
    </location>
</feature>
<evidence type="ECO:0000256" key="1">
    <source>
        <dbReference type="ARBA" id="ARBA00004651"/>
    </source>
</evidence>
<keyword evidence="3" id="KW-0813">Transport</keyword>
<evidence type="ECO:0000259" key="9">
    <source>
        <dbReference type="PROSITE" id="PS51012"/>
    </source>
</evidence>
<feature type="transmembrane region" description="Helical" evidence="8">
    <location>
        <begin position="253"/>
        <end position="275"/>
    </location>
</feature>
<dbReference type="InterPro" id="IPR013525">
    <property type="entry name" value="ABC2_TM"/>
</dbReference>
<dbReference type="Gene3D" id="3.40.1710.10">
    <property type="entry name" value="abc type-2 transporter like domain"/>
    <property type="match status" value="1"/>
</dbReference>
<dbReference type="InterPro" id="IPR051449">
    <property type="entry name" value="ABC-2_transporter_component"/>
</dbReference>
<feature type="transmembrane region" description="Helical" evidence="8">
    <location>
        <begin position="218"/>
        <end position="247"/>
    </location>
</feature>
<feature type="transmembrane region" description="Helical" evidence="8">
    <location>
        <begin position="173"/>
        <end position="197"/>
    </location>
</feature>
<dbReference type="RefSeq" id="WP_034238345.1">
    <property type="nucleotide sequence ID" value="NZ_AQRA01000001.1"/>
</dbReference>
<evidence type="ECO:0000256" key="3">
    <source>
        <dbReference type="ARBA" id="ARBA00022448"/>
    </source>
</evidence>
<dbReference type="STRING" id="1317122.ATO12_02590"/>
<evidence type="ECO:0000256" key="7">
    <source>
        <dbReference type="ARBA" id="ARBA00023136"/>
    </source>
</evidence>
<feature type="transmembrane region" description="Helical" evidence="8">
    <location>
        <begin position="287"/>
        <end position="305"/>
    </location>
</feature>
<organism evidence="10 11">
    <name type="scientific">Aquimarina atlantica</name>
    <dbReference type="NCBI Taxonomy" id="1317122"/>
    <lineage>
        <taxon>Bacteria</taxon>
        <taxon>Pseudomonadati</taxon>
        <taxon>Bacteroidota</taxon>
        <taxon>Flavobacteriia</taxon>
        <taxon>Flavobacteriales</taxon>
        <taxon>Flavobacteriaceae</taxon>
        <taxon>Aquimarina</taxon>
    </lineage>
</organism>
<dbReference type="PROSITE" id="PS51012">
    <property type="entry name" value="ABC_TM2"/>
    <property type="match status" value="1"/>
</dbReference>
<evidence type="ECO:0000313" key="11">
    <source>
        <dbReference type="Proteomes" id="UP000023541"/>
    </source>
</evidence>
<protein>
    <recommendedName>
        <fullName evidence="9">ABC transmembrane type-2 domain-containing protein</fullName>
    </recommendedName>
</protein>
<feature type="transmembrane region" description="Helical" evidence="8">
    <location>
        <begin position="345"/>
        <end position="363"/>
    </location>
</feature>
<evidence type="ECO:0000256" key="6">
    <source>
        <dbReference type="ARBA" id="ARBA00022989"/>
    </source>
</evidence>
<dbReference type="GO" id="GO:0140359">
    <property type="term" value="F:ABC-type transporter activity"/>
    <property type="evidence" value="ECO:0007669"/>
    <property type="project" value="InterPro"/>
</dbReference>
<keyword evidence="5 8" id="KW-0812">Transmembrane</keyword>
<proteinExistence type="inferred from homology"/>
<keyword evidence="4" id="KW-1003">Cell membrane</keyword>
<sequence>MLFTVLKKDLILFFSDKKGVLITFLLPIIMITLFAFAFGGVAKKKSAPKPLAVLVVDKDATTTSQELIAKLDAMPTIRLIASEEENALSLVRKGKNVAALIFEKGFSDAVKADKDLPIELKYDAARDLQMRIVHTVLKEGFKYHLGKVDVINTIKLKTTSLIKETSTKAHPGLVQAVGGTAIMMLLFSIAAIGGGLLDEKEAGTLKRLLIAPVKPLDILLAKMGTAMVVSILQLTTMFVFAWLAFGLPIFMDLLSLLLLILCISFAVSSFGVFLVSTVKTRQQLQGMSTIIIILMSAIGGSMIPISMMPEFMQNIAVISVNYWGIEGFFDIFWRQLPLITILPKMGVLLAIGLGMILISTALFKKNIIAIE</sequence>
<dbReference type="Pfam" id="PF12698">
    <property type="entry name" value="ABC2_membrane_3"/>
    <property type="match status" value="1"/>
</dbReference>
<evidence type="ECO:0000256" key="8">
    <source>
        <dbReference type="SAM" id="Phobius"/>
    </source>
</evidence>
<keyword evidence="11" id="KW-1185">Reference proteome</keyword>